<comment type="catalytic activity">
    <reaction evidence="2">
        <text>L-glutamyl-tRNA(Gln) + L-glutamine + ATP + H2O = L-glutaminyl-tRNA(Gln) + L-glutamate + ADP + phosphate + H(+)</text>
        <dbReference type="Rhea" id="RHEA:17521"/>
        <dbReference type="Rhea" id="RHEA-COMP:9681"/>
        <dbReference type="Rhea" id="RHEA-COMP:9684"/>
        <dbReference type="ChEBI" id="CHEBI:15377"/>
        <dbReference type="ChEBI" id="CHEBI:15378"/>
        <dbReference type="ChEBI" id="CHEBI:29985"/>
        <dbReference type="ChEBI" id="CHEBI:30616"/>
        <dbReference type="ChEBI" id="CHEBI:43474"/>
        <dbReference type="ChEBI" id="CHEBI:58359"/>
        <dbReference type="ChEBI" id="CHEBI:78520"/>
        <dbReference type="ChEBI" id="CHEBI:78521"/>
        <dbReference type="ChEBI" id="CHEBI:456216"/>
    </reaction>
</comment>
<dbReference type="SUPFAM" id="SSF141000">
    <property type="entry name" value="Glu-tRNAGln amidotransferase C subunit"/>
    <property type="match status" value="1"/>
</dbReference>
<comment type="similarity">
    <text evidence="2">Belongs to the GatC family.</text>
</comment>
<dbReference type="Gene3D" id="1.10.20.60">
    <property type="entry name" value="Glu-tRNAGln amidotransferase C subunit, N-terminal domain"/>
    <property type="match status" value="1"/>
</dbReference>
<dbReference type="GO" id="GO:0016740">
    <property type="term" value="F:transferase activity"/>
    <property type="evidence" value="ECO:0007669"/>
    <property type="project" value="UniProtKB-KW"/>
</dbReference>
<dbReference type="GO" id="GO:0070681">
    <property type="term" value="P:glutaminyl-tRNAGln biosynthesis via transamidation"/>
    <property type="evidence" value="ECO:0007669"/>
    <property type="project" value="TreeGrafter"/>
</dbReference>
<keyword evidence="3" id="KW-0808">Transferase</keyword>
<evidence type="ECO:0000256" key="1">
    <source>
        <dbReference type="ARBA" id="ARBA00022840"/>
    </source>
</evidence>
<dbReference type="Pfam" id="PF02686">
    <property type="entry name" value="GatC"/>
    <property type="match status" value="1"/>
</dbReference>
<proteinExistence type="inferred from homology"/>
<keyword evidence="2" id="KW-0547">Nucleotide-binding</keyword>
<gene>
    <name evidence="2" type="primary">gatC</name>
    <name evidence="3" type="ORF">AXF15_13100</name>
</gene>
<dbReference type="Proteomes" id="UP000063964">
    <property type="component" value="Chromosome"/>
</dbReference>
<dbReference type="GO" id="GO:0006412">
    <property type="term" value="P:translation"/>
    <property type="evidence" value="ECO:0007669"/>
    <property type="project" value="UniProtKB-UniRule"/>
</dbReference>
<dbReference type="STRING" id="888061.AXF15_13100"/>
<keyword evidence="1 2" id="KW-0067">ATP-binding</keyword>
<evidence type="ECO:0000313" key="3">
    <source>
        <dbReference type="EMBL" id="AMD93942.1"/>
    </source>
</evidence>
<dbReference type="PANTHER" id="PTHR15004">
    <property type="entry name" value="GLUTAMYL-TRNA(GLN) AMIDOTRANSFERASE SUBUNIT C, MITOCHONDRIAL"/>
    <property type="match status" value="1"/>
</dbReference>
<dbReference type="EMBL" id="CP014230">
    <property type="protein sequence ID" value="AMD93942.1"/>
    <property type="molecule type" value="Genomic_DNA"/>
</dbReference>
<dbReference type="NCBIfam" id="TIGR00135">
    <property type="entry name" value="gatC"/>
    <property type="match status" value="1"/>
</dbReference>
<dbReference type="RefSeq" id="WP_066608471.1">
    <property type="nucleotide sequence ID" value="NZ_CP014230.1"/>
</dbReference>
<name>A0A0X8JSF9_9BACT</name>
<dbReference type="GO" id="GO:0005524">
    <property type="term" value="F:ATP binding"/>
    <property type="evidence" value="ECO:0007669"/>
    <property type="project" value="UniProtKB-KW"/>
</dbReference>
<evidence type="ECO:0000313" key="4">
    <source>
        <dbReference type="Proteomes" id="UP000063964"/>
    </source>
</evidence>
<comment type="subunit">
    <text evidence="2">Heterotrimer of A, B and C subunits.</text>
</comment>
<dbReference type="KEGG" id="doa:AXF15_13100"/>
<comment type="catalytic activity">
    <reaction evidence="2">
        <text>L-aspartyl-tRNA(Asn) + L-glutamine + ATP + H2O = L-asparaginyl-tRNA(Asn) + L-glutamate + ADP + phosphate + 2 H(+)</text>
        <dbReference type="Rhea" id="RHEA:14513"/>
        <dbReference type="Rhea" id="RHEA-COMP:9674"/>
        <dbReference type="Rhea" id="RHEA-COMP:9677"/>
        <dbReference type="ChEBI" id="CHEBI:15377"/>
        <dbReference type="ChEBI" id="CHEBI:15378"/>
        <dbReference type="ChEBI" id="CHEBI:29985"/>
        <dbReference type="ChEBI" id="CHEBI:30616"/>
        <dbReference type="ChEBI" id="CHEBI:43474"/>
        <dbReference type="ChEBI" id="CHEBI:58359"/>
        <dbReference type="ChEBI" id="CHEBI:78515"/>
        <dbReference type="ChEBI" id="CHEBI:78516"/>
        <dbReference type="ChEBI" id="CHEBI:456216"/>
    </reaction>
</comment>
<keyword evidence="2" id="KW-0436">Ligase</keyword>
<sequence>MKVSPDKARAIATLARLDISPEKAAVLAGQMDGILAYMDKLNELDTSGVEPMYTPLDQPGPLREDQCRSSFSRARILEGAPETDGEYFIVPRIV</sequence>
<dbReference type="InterPro" id="IPR036113">
    <property type="entry name" value="Asp/Glu-ADT_sf_sub_c"/>
</dbReference>
<reference evidence="4" key="1">
    <citation type="submission" date="2016-02" db="EMBL/GenBank/DDBJ databases">
        <authorList>
            <person name="Holder M.E."/>
            <person name="Ajami N.J."/>
            <person name="Petrosino J.F."/>
        </authorList>
    </citation>
    <scope>NUCLEOTIDE SEQUENCE [LARGE SCALE GENOMIC DNA]</scope>
    <source>
        <strain evidence="4">DSM 12838</strain>
    </source>
</reference>
<dbReference type="OrthoDB" id="9813938at2"/>
<comment type="function">
    <text evidence="2">Allows the formation of correctly charged Asn-tRNA(Asn) or Gln-tRNA(Gln) through the transamidation of misacylated Asp-tRNA(Asn) or Glu-tRNA(Gln) in organisms which lack either or both of asparaginyl-tRNA or glutaminyl-tRNA synthetases. The reaction takes place in the presence of glutamine and ATP through an activated phospho-Asp-tRNA(Asn) or phospho-Glu-tRNA(Gln).</text>
</comment>
<dbReference type="GO" id="GO:0050566">
    <property type="term" value="F:asparaginyl-tRNA synthase (glutamine-hydrolyzing) activity"/>
    <property type="evidence" value="ECO:0007669"/>
    <property type="project" value="RHEA"/>
</dbReference>
<dbReference type="EC" id="6.3.5.-" evidence="2"/>
<accession>A0A0X8JSF9</accession>
<keyword evidence="4" id="KW-1185">Reference proteome</keyword>
<keyword evidence="2" id="KW-0648">Protein biosynthesis</keyword>
<evidence type="ECO:0000256" key="2">
    <source>
        <dbReference type="HAMAP-Rule" id="MF_00122"/>
    </source>
</evidence>
<dbReference type="GO" id="GO:0050567">
    <property type="term" value="F:glutaminyl-tRNA synthase (glutamine-hydrolyzing) activity"/>
    <property type="evidence" value="ECO:0007669"/>
    <property type="project" value="UniProtKB-UniRule"/>
</dbReference>
<dbReference type="InterPro" id="IPR003837">
    <property type="entry name" value="GatC"/>
</dbReference>
<dbReference type="GO" id="GO:0006450">
    <property type="term" value="P:regulation of translational fidelity"/>
    <property type="evidence" value="ECO:0007669"/>
    <property type="project" value="InterPro"/>
</dbReference>
<dbReference type="PANTHER" id="PTHR15004:SF0">
    <property type="entry name" value="GLUTAMYL-TRNA(GLN) AMIDOTRANSFERASE SUBUNIT C, MITOCHONDRIAL"/>
    <property type="match status" value="1"/>
</dbReference>
<dbReference type="AlphaFoldDB" id="A0A0X8JSF9"/>
<organism evidence="3 4">
    <name type="scientific">Desulfomicrobium orale DSM 12838</name>
    <dbReference type="NCBI Taxonomy" id="888061"/>
    <lineage>
        <taxon>Bacteria</taxon>
        <taxon>Pseudomonadati</taxon>
        <taxon>Thermodesulfobacteriota</taxon>
        <taxon>Desulfovibrionia</taxon>
        <taxon>Desulfovibrionales</taxon>
        <taxon>Desulfomicrobiaceae</taxon>
        <taxon>Desulfomicrobium</taxon>
    </lineage>
</organism>
<protein>
    <recommendedName>
        <fullName evidence="2">Aspartyl/glutamyl-tRNA(Asn/Gln) amidotransferase subunit C</fullName>
        <shortName evidence="2">Asp/Glu-ADT subunit C</shortName>
        <ecNumber evidence="2">6.3.5.-</ecNumber>
    </recommendedName>
</protein>
<dbReference type="HAMAP" id="MF_00122">
    <property type="entry name" value="GatC"/>
    <property type="match status" value="1"/>
</dbReference>